<keyword evidence="3" id="KW-0963">Cytoplasm</keyword>
<name>A0AAD7LV76_QUISA</name>
<comment type="subunit">
    <text evidence="6">Component of the translation initiation factor 2B (eIF2B) complex which is a heterodecamer of two sets of five different subunits: alpha, beta, gamma, delta and epsilon. Subunits alpha, beta and delta comprise a regulatory subcomplex and subunits epsilon and gamma comprise a catalytic subcomplex. Within the complex, the hexameric regulatory complex resides at the center, with the two heterodimeric catalytic subcomplexes bound on opposite sides.</text>
</comment>
<evidence type="ECO:0000256" key="3">
    <source>
        <dbReference type="ARBA" id="ARBA00022490"/>
    </source>
</evidence>
<accession>A0AAD7LV76</accession>
<sequence>MEIRDDLMDAHLYVFKISALQEVLDQKDTFHSLKQDVLPYLVRSQLDSSIRSLRISLWKLYISRRPF</sequence>
<dbReference type="GO" id="GO:0003743">
    <property type="term" value="F:translation initiation factor activity"/>
    <property type="evidence" value="ECO:0007669"/>
    <property type="project" value="UniProtKB-KW"/>
</dbReference>
<evidence type="ECO:0000313" key="7">
    <source>
        <dbReference type="EMBL" id="KAJ7964944.1"/>
    </source>
</evidence>
<reference evidence="7" key="1">
    <citation type="journal article" date="2023" name="Science">
        <title>Elucidation of the pathway for biosynthesis of saponin adjuvants from the soapbark tree.</title>
        <authorList>
            <person name="Reed J."/>
            <person name="Orme A."/>
            <person name="El-Demerdash A."/>
            <person name="Owen C."/>
            <person name="Martin L.B.B."/>
            <person name="Misra R.C."/>
            <person name="Kikuchi S."/>
            <person name="Rejzek M."/>
            <person name="Martin A.C."/>
            <person name="Harkess A."/>
            <person name="Leebens-Mack J."/>
            <person name="Louveau T."/>
            <person name="Stephenson M.J."/>
            <person name="Osbourn A."/>
        </authorList>
    </citation>
    <scope>NUCLEOTIDE SEQUENCE</scope>
    <source>
        <strain evidence="7">S10</strain>
    </source>
</reference>
<keyword evidence="4 7" id="KW-0396">Initiation factor</keyword>
<evidence type="ECO:0000313" key="8">
    <source>
        <dbReference type="Proteomes" id="UP001163823"/>
    </source>
</evidence>
<dbReference type="AlphaFoldDB" id="A0AAD7LV76"/>
<proteinExistence type="inferred from homology"/>
<dbReference type="GO" id="GO:0005829">
    <property type="term" value="C:cytosol"/>
    <property type="evidence" value="ECO:0007669"/>
    <property type="project" value="UniProtKB-SubCell"/>
</dbReference>
<organism evidence="7 8">
    <name type="scientific">Quillaja saponaria</name>
    <name type="common">Soap bark tree</name>
    <dbReference type="NCBI Taxonomy" id="32244"/>
    <lineage>
        <taxon>Eukaryota</taxon>
        <taxon>Viridiplantae</taxon>
        <taxon>Streptophyta</taxon>
        <taxon>Embryophyta</taxon>
        <taxon>Tracheophyta</taxon>
        <taxon>Spermatophyta</taxon>
        <taxon>Magnoliopsida</taxon>
        <taxon>eudicotyledons</taxon>
        <taxon>Gunneridae</taxon>
        <taxon>Pentapetalae</taxon>
        <taxon>rosids</taxon>
        <taxon>fabids</taxon>
        <taxon>Fabales</taxon>
        <taxon>Quillajaceae</taxon>
        <taxon>Quillaja</taxon>
    </lineage>
</organism>
<evidence type="ECO:0000256" key="2">
    <source>
        <dbReference type="ARBA" id="ARBA00007878"/>
    </source>
</evidence>
<evidence type="ECO:0000256" key="5">
    <source>
        <dbReference type="ARBA" id="ARBA00022917"/>
    </source>
</evidence>
<dbReference type="Proteomes" id="UP001163823">
    <property type="component" value="Chromosome 6"/>
</dbReference>
<gene>
    <name evidence="7" type="ORF">O6P43_014673</name>
</gene>
<keyword evidence="8" id="KW-1185">Reference proteome</keyword>
<dbReference type="GO" id="GO:0005085">
    <property type="term" value="F:guanyl-nucleotide exchange factor activity"/>
    <property type="evidence" value="ECO:0007669"/>
    <property type="project" value="TreeGrafter"/>
</dbReference>
<dbReference type="GO" id="GO:0002183">
    <property type="term" value="P:cytoplasmic translational initiation"/>
    <property type="evidence" value="ECO:0007669"/>
    <property type="project" value="TreeGrafter"/>
</dbReference>
<keyword evidence="5" id="KW-0648">Protein biosynthesis</keyword>
<comment type="caution">
    <text evidence="7">The sequence shown here is derived from an EMBL/GenBank/DDBJ whole genome shotgun (WGS) entry which is preliminary data.</text>
</comment>
<dbReference type="PANTHER" id="PTHR45989:SF1">
    <property type="entry name" value="TRANSLATION INITIATION FACTOR EIF-2B SUBUNIT GAMMA"/>
    <property type="match status" value="1"/>
</dbReference>
<dbReference type="PANTHER" id="PTHR45989">
    <property type="entry name" value="TRANSLATION INITIATION FACTOR EIF-2B SUBUNIT GAMMA"/>
    <property type="match status" value="1"/>
</dbReference>
<evidence type="ECO:0000256" key="4">
    <source>
        <dbReference type="ARBA" id="ARBA00022540"/>
    </source>
</evidence>
<comment type="subcellular location">
    <subcellularLocation>
        <location evidence="1">Cytoplasm</location>
        <location evidence="1">Cytosol</location>
    </subcellularLocation>
</comment>
<dbReference type="EMBL" id="JARAOO010000006">
    <property type="protein sequence ID" value="KAJ7964944.1"/>
    <property type="molecule type" value="Genomic_DNA"/>
</dbReference>
<evidence type="ECO:0000256" key="1">
    <source>
        <dbReference type="ARBA" id="ARBA00004514"/>
    </source>
</evidence>
<protein>
    <submittedName>
        <fullName evidence="7">Translation initiation factor eIF-2B subunit gamma</fullName>
    </submittedName>
</protein>
<dbReference type="KEGG" id="qsa:O6P43_014673"/>
<dbReference type="InterPro" id="IPR051960">
    <property type="entry name" value="eIF2B_gamma"/>
</dbReference>
<dbReference type="GO" id="GO:0005851">
    <property type="term" value="C:eukaryotic translation initiation factor 2B complex"/>
    <property type="evidence" value="ECO:0007669"/>
    <property type="project" value="TreeGrafter"/>
</dbReference>
<comment type="similarity">
    <text evidence="2">Belongs to the eIF-2B gamma/epsilon subunits family.</text>
</comment>
<evidence type="ECO:0000256" key="6">
    <source>
        <dbReference type="ARBA" id="ARBA00046432"/>
    </source>
</evidence>